<dbReference type="PROSITE" id="PS51918">
    <property type="entry name" value="RADICAL_SAM"/>
    <property type="match status" value="1"/>
</dbReference>
<accession>A0A386HL87</accession>
<dbReference type="NCBIfam" id="TIGR00539">
    <property type="entry name" value="hemN_rel"/>
    <property type="match status" value="1"/>
</dbReference>
<dbReference type="GO" id="GO:0006779">
    <property type="term" value="P:porphyrin-containing compound biosynthetic process"/>
    <property type="evidence" value="ECO:0007669"/>
    <property type="project" value="InterPro"/>
</dbReference>
<gene>
    <name evidence="4" type="primary">hemW</name>
    <name evidence="4" type="ORF">D6B99_01585</name>
</gene>
<dbReference type="InterPro" id="IPR023404">
    <property type="entry name" value="rSAM_horseshoe"/>
</dbReference>
<dbReference type="Proteomes" id="UP000266118">
    <property type="component" value="Chromosome"/>
</dbReference>
<dbReference type="EMBL" id="CP032489">
    <property type="protein sequence ID" value="AYD46422.1"/>
    <property type="molecule type" value="Genomic_DNA"/>
</dbReference>
<evidence type="ECO:0000256" key="1">
    <source>
        <dbReference type="ARBA" id="ARBA00006100"/>
    </source>
</evidence>
<keyword evidence="5" id="KW-1185">Reference proteome</keyword>
<dbReference type="GO" id="GO:0004109">
    <property type="term" value="F:coproporphyrinogen oxidase activity"/>
    <property type="evidence" value="ECO:0007669"/>
    <property type="project" value="InterPro"/>
</dbReference>
<keyword evidence="2" id="KW-0349">Heme</keyword>
<evidence type="ECO:0000313" key="4">
    <source>
        <dbReference type="EMBL" id="AYD46422.1"/>
    </source>
</evidence>
<dbReference type="InterPro" id="IPR007197">
    <property type="entry name" value="rSAM"/>
</dbReference>
<keyword evidence="2" id="KW-0408">Iron</keyword>
<keyword evidence="2" id="KW-0411">Iron-sulfur</keyword>
<dbReference type="Gene3D" id="3.80.30.20">
    <property type="entry name" value="tm_1862 like domain"/>
    <property type="match status" value="1"/>
</dbReference>
<dbReference type="KEGG" id="ark:D6B99_01585"/>
<evidence type="ECO:0000256" key="2">
    <source>
        <dbReference type="RuleBase" id="RU364116"/>
    </source>
</evidence>
<reference evidence="4 5" key="1">
    <citation type="submission" date="2018-09" db="EMBL/GenBank/DDBJ databases">
        <title>Arachidicoccus sp. nov., a bacterium isolated from soil.</title>
        <authorList>
            <person name="Weon H.-Y."/>
            <person name="Kwon S.-W."/>
            <person name="Lee S.A."/>
        </authorList>
    </citation>
    <scope>NUCLEOTIDE SEQUENCE [LARGE SCALE GENOMIC DNA]</scope>
    <source>
        <strain evidence="4 5">KIS59-12</strain>
    </source>
</reference>
<keyword evidence="2" id="KW-0949">S-adenosyl-L-methionine</keyword>
<comment type="function">
    <text evidence="2">Probably acts as a heme chaperone, transferring heme to an unknown acceptor. Binds one molecule of heme per monomer, possibly covalently. Binds 1 [4Fe-4S] cluster. The cluster is coordinated with 3 cysteines and an exchangeable S-adenosyl-L-methionine.</text>
</comment>
<evidence type="ECO:0000313" key="5">
    <source>
        <dbReference type="Proteomes" id="UP000266118"/>
    </source>
</evidence>
<dbReference type="InterPro" id="IPR006638">
    <property type="entry name" value="Elp3/MiaA/NifB-like_rSAM"/>
</dbReference>
<dbReference type="GO" id="GO:0051539">
    <property type="term" value="F:4 iron, 4 sulfur cluster binding"/>
    <property type="evidence" value="ECO:0007669"/>
    <property type="project" value="UniProtKB-UniRule"/>
</dbReference>
<keyword evidence="2" id="KW-0004">4Fe-4S</keyword>
<sequence length="376" mass="42878">MAGIYIHIPYCKKACHYCNFHFSTTKYTVSEMLESIGLEAALRKDYFRETVHTIYFGGGTPSIVSPLELQLLIEKIKAIYQVDDQSEITLEVNPDDISRENLAAWKTAGFNRLSIGIQSFYEPDLKWMNRSHNAVQALRAIECAQEFGFENISIDLIYGTPLLTDELWYKNLAQVASLNIPHLSAYALTVEPKTPLDKMITKGKAAAIQPQKQAEQFDILMQWASTSNFEHYEISNFAKPGCRSKHNSNYWQGIAYLGLGPSAHSFDGNTRQWNIANNALYLQSLKNGQLNYEEEMLSRENKINEQLMISLRTNEGIDLEKLKIVFGEEEKIRVEQLAIPWIKHHHLYKNEDHLILTNTGKHFADGIAADLFLVKG</sequence>
<dbReference type="SFLD" id="SFLDF00288">
    <property type="entry name" value="HemN-like__clustered_with_nucl"/>
    <property type="match status" value="1"/>
</dbReference>
<dbReference type="AlphaFoldDB" id="A0A386HL87"/>
<dbReference type="InterPro" id="IPR058240">
    <property type="entry name" value="rSAM_sf"/>
</dbReference>
<dbReference type="InterPro" id="IPR004559">
    <property type="entry name" value="HemW-like"/>
</dbReference>
<keyword evidence="2" id="KW-0963">Cytoplasm</keyword>
<dbReference type="GO" id="GO:0046872">
    <property type="term" value="F:metal ion binding"/>
    <property type="evidence" value="ECO:0007669"/>
    <property type="project" value="UniProtKB-UniRule"/>
</dbReference>
<dbReference type="SFLD" id="SFLDS00029">
    <property type="entry name" value="Radical_SAM"/>
    <property type="match status" value="1"/>
</dbReference>
<dbReference type="SUPFAM" id="SSF102114">
    <property type="entry name" value="Radical SAM enzymes"/>
    <property type="match status" value="1"/>
</dbReference>
<dbReference type="InterPro" id="IPR034505">
    <property type="entry name" value="Coproporphyrinogen-III_oxidase"/>
</dbReference>
<dbReference type="SFLD" id="SFLDG01065">
    <property type="entry name" value="anaerobic_coproporphyrinogen-I"/>
    <property type="match status" value="1"/>
</dbReference>
<dbReference type="CDD" id="cd01335">
    <property type="entry name" value="Radical_SAM"/>
    <property type="match status" value="1"/>
</dbReference>
<dbReference type="SMART" id="SM00729">
    <property type="entry name" value="Elp3"/>
    <property type="match status" value="1"/>
</dbReference>
<dbReference type="OrthoDB" id="9808022at2"/>
<name>A0A386HL87_9BACT</name>
<dbReference type="SFLD" id="SFLDF00562">
    <property type="entry name" value="HemN-like__clustered_with_heat"/>
    <property type="match status" value="1"/>
</dbReference>
<comment type="subcellular location">
    <subcellularLocation>
        <location evidence="2">Cytoplasm</location>
    </subcellularLocation>
</comment>
<feature type="domain" description="Radical SAM core" evidence="3">
    <location>
        <begin position="1"/>
        <end position="230"/>
    </location>
</feature>
<keyword evidence="2" id="KW-0143">Chaperone</keyword>
<dbReference type="Pfam" id="PF04055">
    <property type="entry name" value="Radical_SAM"/>
    <property type="match status" value="1"/>
</dbReference>
<dbReference type="PANTHER" id="PTHR13932">
    <property type="entry name" value="COPROPORPHYRINIGEN III OXIDASE"/>
    <property type="match status" value="1"/>
</dbReference>
<keyword evidence="2" id="KW-0479">Metal-binding</keyword>
<comment type="similarity">
    <text evidence="1">Belongs to the anaerobic coproporphyrinogen-III oxidase family. HemW subfamily.</text>
</comment>
<proteinExistence type="inferred from homology"/>
<organism evidence="4 5">
    <name type="scientific">Arachidicoccus soli</name>
    <dbReference type="NCBI Taxonomy" id="2341117"/>
    <lineage>
        <taxon>Bacteria</taxon>
        <taxon>Pseudomonadati</taxon>
        <taxon>Bacteroidota</taxon>
        <taxon>Chitinophagia</taxon>
        <taxon>Chitinophagales</taxon>
        <taxon>Chitinophagaceae</taxon>
        <taxon>Arachidicoccus</taxon>
    </lineage>
</organism>
<evidence type="ECO:0000259" key="3">
    <source>
        <dbReference type="PROSITE" id="PS51918"/>
    </source>
</evidence>
<dbReference type="GO" id="GO:0005737">
    <property type="term" value="C:cytoplasm"/>
    <property type="evidence" value="ECO:0007669"/>
    <property type="project" value="UniProtKB-SubCell"/>
</dbReference>
<protein>
    <recommendedName>
        <fullName evidence="2">Heme chaperone HemW</fullName>
    </recommendedName>
</protein>
<dbReference type="PANTHER" id="PTHR13932:SF5">
    <property type="entry name" value="RADICAL S-ADENOSYL METHIONINE DOMAIN-CONTAINING PROTEIN 1, MITOCHONDRIAL"/>
    <property type="match status" value="1"/>
</dbReference>